<dbReference type="Proteomes" id="UP000239263">
    <property type="component" value="Unassembled WGS sequence"/>
</dbReference>
<dbReference type="OrthoDB" id="7067443at2"/>
<feature type="transmembrane region" description="Helical" evidence="2">
    <location>
        <begin position="29"/>
        <end position="48"/>
    </location>
</feature>
<keyword evidence="2" id="KW-0812">Transmembrane</keyword>
<proteinExistence type="predicted"/>
<evidence type="ECO:0000256" key="2">
    <source>
        <dbReference type="SAM" id="Phobius"/>
    </source>
</evidence>
<dbReference type="AlphaFoldDB" id="A0A2S7X2W6"/>
<dbReference type="RefSeq" id="WP_061037519.1">
    <property type="nucleotide sequence ID" value="NZ_CAWNRT010000002.1"/>
</dbReference>
<name>A0A2S7X2W6_9GAMM</name>
<comment type="caution">
    <text evidence="3">The sequence shown here is derived from an EMBL/GenBank/DDBJ whole genome shotgun (WGS) entry which is preliminary data.</text>
</comment>
<sequence length="98" mass="11235">MRDFINGIFWLTSIAYGATILSVPYVGVYLTYVAVPIIVISGLILWLTRNSKVDVNALRSQINHLEQTLDTVIEQSHILFQENKKLREEMEELKKTAL</sequence>
<reference evidence="3 4" key="1">
    <citation type="submission" date="2016-12" db="EMBL/GenBank/DDBJ databases">
        <title>Diversity of luminous bacteria.</title>
        <authorList>
            <person name="Yoshizawa S."/>
            <person name="Kogure K."/>
        </authorList>
    </citation>
    <scope>NUCLEOTIDE SEQUENCE [LARGE SCALE GENOMIC DNA]</scope>
    <source>
        <strain evidence="3 4">ATCC 33715</strain>
    </source>
</reference>
<dbReference type="EMBL" id="MSCO01000002">
    <property type="protein sequence ID" value="PQJ84561.1"/>
    <property type="molecule type" value="Genomic_DNA"/>
</dbReference>
<organism evidence="3 4">
    <name type="scientific">Aliivibrio sifiae</name>
    <dbReference type="NCBI Taxonomy" id="566293"/>
    <lineage>
        <taxon>Bacteria</taxon>
        <taxon>Pseudomonadati</taxon>
        <taxon>Pseudomonadota</taxon>
        <taxon>Gammaproteobacteria</taxon>
        <taxon>Vibrionales</taxon>
        <taxon>Vibrionaceae</taxon>
        <taxon>Aliivibrio</taxon>
    </lineage>
</organism>
<feature type="coiled-coil region" evidence="1">
    <location>
        <begin position="55"/>
        <end position="96"/>
    </location>
</feature>
<keyword evidence="2" id="KW-1133">Transmembrane helix</keyword>
<protein>
    <submittedName>
        <fullName evidence="3">Uncharacterized protein</fullName>
    </submittedName>
</protein>
<dbReference type="Gene3D" id="1.20.5.1700">
    <property type="match status" value="1"/>
</dbReference>
<keyword evidence="1" id="KW-0175">Coiled coil</keyword>
<evidence type="ECO:0000313" key="4">
    <source>
        <dbReference type="Proteomes" id="UP000239263"/>
    </source>
</evidence>
<keyword evidence="2" id="KW-0472">Membrane</keyword>
<gene>
    <name evidence="3" type="ORF">BTO22_13675</name>
</gene>
<accession>A0A2S7X2W6</accession>
<evidence type="ECO:0000256" key="1">
    <source>
        <dbReference type="SAM" id="Coils"/>
    </source>
</evidence>
<evidence type="ECO:0000313" key="3">
    <source>
        <dbReference type="EMBL" id="PQJ84561.1"/>
    </source>
</evidence>
<feature type="transmembrane region" description="Helical" evidence="2">
    <location>
        <begin position="7"/>
        <end position="23"/>
    </location>
</feature>